<evidence type="ECO:0000256" key="1">
    <source>
        <dbReference type="ARBA" id="ARBA00004115"/>
    </source>
</evidence>
<comment type="similarity">
    <text evidence="2">Belongs to the BIG1 family.</text>
</comment>
<dbReference type="AlphaFoldDB" id="A0A1E3QUB4"/>
<feature type="chain" id="PRO_5009134409" description="Protein BIG1" evidence="11">
    <location>
        <begin position="19"/>
        <end position="269"/>
    </location>
</feature>
<protein>
    <recommendedName>
        <fullName evidence="3">Protein BIG1</fullName>
    </recommendedName>
</protein>
<dbReference type="PROSITE" id="PS51257">
    <property type="entry name" value="PROKAR_LIPOPROTEIN"/>
    <property type="match status" value="1"/>
</dbReference>
<keyword evidence="14" id="KW-1185">Reference proteome</keyword>
<evidence type="ECO:0000256" key="8">
    <source>
        <dbReference type="ARBA" id="ARBA00023136"/>
    </source>
</evidence>
<name>A0A1E3QUB4_9ASCO</name>
<evidence type="ECO:0000256" key="11">
    <source>
        <dbReference type="SAM" id="SignalP"/>
    </source>
</evidence>
<dbReference type="GO" id="GO:0071555">
    <property type="term" value="P:cell wall organization"/>
    <property type="evidence" value="ECO:0007669"/>
    <property type="project" value="UniProtKB-KW"/>
</dbReference>
<evidence type="ECO:0000256" key="10">
    <source>
        <dbReference type="SAM" id="Phobius"/>
    </source>
</evidence>
<keyword evidence="8 10" id="KW-0472">Membrane</keyword>
<organism evidence="13 14">
    <name type="scientific">Babjeviella inositovora NRRL Y-12698</name>
    <dbReference type="NCBI Taxonomy" id="984486"/>
    <lineage>
        <taxon>Eukaryota</taxon>
        <taxon>Fungi</taxon>
        <taxon>Dikarya</taxon>
        <taxon>Ascomycota</taxon>
        <taxon>Saccharomycotina</taxon>
        <taxon>Pichiomycetes</taxon>
        <taxon>Serinales incertae sedis</taxon>
        <taxon>Babjeviella</taxon>
    </lineage>
</organism>
<evidence type="ECO:0000256" key="3">
    <source>
        <dbReference type="ARBA" id="ARBA00022089"/>
    </source>
</evidence>
<sequence length="269" mass="29901">MKFTSLAVTAALLSSCQAFADTAPFLLRSQNPSSQLPYFTEEQTVADLVSRLSEEVCGQSDSPLMVVRIPGLKKYDFNTVTYLSNLVKDANTVYSPNVHYTSADAFPLSDACAVSRISVDSLDFQYFAELFDTAAQVIVVDLPAFTAGELQQVDDNLAQLDFFVKTLYKIAPNVVIQGLPTFAAPLKRELDQDWEETEGVAIRAQNSTFVIKNPNLFTHYQFFTPGVWMSTIVSLLLVGILYVALSWVSNLKISYRAFDKPLDFDKKAN</sequence>
<dbReference type="GO" id="GO:0005789">
    <property type="term" value="C:endoplasmic reticulum membrane"/>
    <property type="evidence" value="ECO:0007669"/>
    <property type="project" value="UniProtKB-SubCell"/>
</dbReference>
<keyword evidence="5 11" id="KW-0732">Signal</keyword>
<evidence type="ECO:0000256" key="9">
    <source>
        <dbReference type="ARBA" id="ARBA00023316"/>
    </source>
</evidence>
<feature type="signal peptide" evidence="11">
    <location>
        <begin position="1"/>
        <end position="18"/>
    </location>
</feature>
<dbReference type="InterPro" id="IPR037654">
    <property type="entry name" value="Big1"/>
</dbReference>
<dbReference type="GeneID" id="30144802"/>
<dbReference type="Proteomes" id="UP000094336">
    <property type="component" value="Unassembled WGS sequence"/>
</dbReference>
<dbReference type="GO" id="GO:0009272">
    <property type="term" value="P:fungal-type cell wall biogenesis"/>
    <property type="evidence" value="ECO:0007669"/>
    <property type="project" value="TreeGrafter"/>
</dbReference>
<accession>A0A1E3QUB4</accession>
<dbReference type="STRING" id="984486.A0A1E3QUB4"/>
<dbReference type="RefSeq" id="XP_018986588.1">
    <property type="nucleotide sequence ID" value="XM_019126948.1"/>
</dbReference>
<evidence type="ECO:0000256" key="7">
    <source>
        <dbReference type="ARBA" id="ARBA00022989"/>
    </source>
</evidence>
<dbReference type="PANTHER" id="PTHR28285:SF1">
    <property type="entry name" value="PROTEIN BIG1"/>
    <property type="match status" value="1"/>
</dbReference>
<dbReference type="PANTHER" id="PTHR28285">
    <property type="entry name" value="PROTEIN BIG1"/>
    <property type="match status" value="1"/>
</dbReference>
<evidence type="ECO:0000256" key="2">
    <source>
        <dbReference type="ARBA" id="ARBA00008203"/>
    </source>
</evidence>
<evidence type="ECO:0000313" key="13">
    <source>
        <dbReference type="EMBL" id="ODQ81260.1"/>
    </source>
</evidence>
<keyword evidence="7 10" id="KW-1133">Transmembrane helix</keyword>
<dbReference type="InterPro" id="IPR046756">
    <property type="entry name" value="VAS1/VOA1_TM"/>
</dbReference>
<dbReference type="GO" id="GO:0006078">
    <property type="term" value="P:(1-&gt;6)-beta-D-glucan biosynthetic process"/>
    <property type="evidence" value="ECO:0007669"/>
    <property type="project" value="TreeGrafter"/>
</dbReference>
<reference evidence="14" key="1">
    <citation type="submission" date="2016-05" db="EMBL/GenBank/DDBJ databases">
        <title>Comparative genomics of biotechnologically important yeasts.</title>
        <authorList>
            <consortium name="DOE Joint Genome Institute"/>
            <person name="Riley R."/>
            <person name="Haridas S."/>
            <person name="Wolfe K.H."/>
            <person name="Lopes M.R."/>
            <person name="Hittinger C.T."/>
            <person name="Goker M."/>
            <person name="Salamov A."/>
            <person name="Wisecaver J."/>
            <person name="Long T.M."/>
            <person name="Aerts A.L."/>
            <person name="Barry K."/>
            <person name="Choi C."/>
            <person name="Clum A."/>
            <person name="Coughlan A.Y."/>
            <person name="Deshpande S."/>
            <person name="Douglass A.P."/>
            <person name="Hanson S.J."/>
            <person name="Klenk H.-P."/>
            <person name="Labutti K."/>
            <person name="Lapidus A."/>
            <person name="Lindquist E."/>
            <person name="Lipzen A."/>
            <person name="Meier-Kolthoff J.P."/>
            <person name="Ohm R.A."/>
            <person name="Otillar R.P."/>
            <person name="Pangilinan J."/>
            <person name="Peng Y."/>
            <person name="Rokas A."/>
            <person name="Rosa C.A."/>
            <person name="Scheuner C."/>
            <person name="Sibirny A.A."/>
            <person name="Slot J.C."/>
            <person name="Stielow J.B."/>
            <person name="Sun H."/>
            <person name="Kurtzman C.P."/>
            <person name="Blackwell M."/>
            <person name="Grigoriev I.V."/>
            <person name="Jeffries T.W."/>
        </authorList>
    </citation>
    <scope>NUCLEOTIDE SEQUENCE [LARGE SCALE GENOMIC DNA]</scope>
    <source>
        <strain evidence="14">NRRL Y-12698</strain>
    </source>
</reference>
<feature type="transmembrane region" description="Helical" evidence="10">
    <location>
        <begin position="227"/>
        <end position="248"/>
    </location>
</feature>
<dbReference type="EMBL" id="KV454428">
    <property type="protein sequence ID" value="ODQ81260.1"/>
    <property type="molecule type" value="Genomic_DNA"/>
</dbReference>
<keyword evidence="9" id="KW-0961">Cell wall biogenesis/degradation</keyword>
<keyword evidence="6" id="KW-0256">Endoplasmic reticulum</keyword>
<dbReference type="Pfam" id="PF20520">
    <property type="entry name" value="Ac45-VOA1_TM"/>
    <property type="match status" value="1"/>
</dbReference>
<evidence type="ECO:0000259" key="12">
    <source>
        <dbReference type="Pfam" id="PF20520"/>
    </source>
</evidence>
<gene>
    <name evidence="13" type="ORF">BABINDRAFT_121907</name>
</gene>
<evidence type="ECO:0000256" key="6">
    <source>
        <dbReference type="ARBA" id="ARBA00022824"/>
    </source>
</evidence>
<keyword evidence="4 10" id="KW-0812">Transmembrane</keyword>
<evidence type="ECO:0000256" key="4">
    <source>
        <dbReference type="ARBA" id="ARBA00022692"/>
    </source>
</evidence>
<evidence type="ECO:0000313" key="14">
    <source>
        <dbReference type="Proteomes" id="UP000094336"/>
    </source>
</evidence>
<proteinExistence type="inferred from homology"/>
<evidence type="ECO:0000256" key="5">
    <source>
        <dbReference type="ARBA" id="ARBA00022729"/>
    </source>
</evidence>
<feature type="domain" description="V-type proton ATPase subunit S1/VOA1 transmembrane" evidence="12">
    <location>
        <begin position="221"/>
        <end position="260"/>
    </location>
</feature>
<comment type="subcellular location">
    <subcellularLocation>
        <location evidence="1">Endoplasmic reticulum membrane</location>
        <topology evidence="1">Single-pass type I membrane protein</topology>
    </subcellularLocation>
</comment>
<dbReference type="OrthoDB" id="9985059at2759"/>